<dbReference type="AlphaFoldDB" id="L8H9G6"/>
<dbReference type="Proteomes" id="UP000011083">
    <property type="component" value="Unassembled WGS sequence"/>
</dbReference>
<dbReference type="KEGG" id="acan:ACA1_282300"/>
<proteinExistence type="predicted"/>
<accession>L8H9G6</accession>
<dbReference type="GeneID" id="14921941"/>
<dbReference type="RefSeq" id="XP_004344809.1">
    <property type="nucleotide sequence ID" value="XM_004344759.1"/>
</dbReference>
<gene>
    <name evidence="2" type="ORF">ACA1_282300</name>
</gene>
<dbReference type="VEuPathDB" id="AmoebaDB:ACA1_282300"/>
<protein>
    <submittedName>
        <fullName evidence="2">Uncharacterized protein</fullName>
    </submittedName>
</protein>
<evidence type="ECO:0000313" key="2">
    <source>
        <dbReference type="EMBL" id="ELR21066.1"/>
    </source>
</evidence>
<feature type="region of interest" description="Disordered" evidence="1">
    <location>
        <begin position="1"/>
        <end position="46"/>
    </location>
</feature>
<reference evidence="2 3" key="1">
    <citation type="journal article" date="2013" name="Genome Biol.">
        <title>Genome of Acanthamoeba castellanii highlights extensive lateral gene transfer and early evolution of tyrosine kinase signaling.</title>
        <authorList>
            <person name="Clarke M."/>
            <person name="Lohan A.J."/>
            <person name="Liu B."/>
            <person name="Lagkouvardos I."/>
            <person name="Roy S."/>
            <person name="Zafar N."/>
            <person name="Bertelli C."/>
            <person name="Schilde C."/>
            <person name="Kianianmomeni A."/>
            <person name="Burglin T.R."/>
            <person name="Frech C."/>
            <person name="Turcotte B."/>
            <person name="Kopec K.O."/>
            <person name="Synnott J.M."/>
            <person name="Choo C."/>
            <person name="Paponov I."/>
            <person name="Finkler A."/>
            <person name="Soon Heng Tan C."/>
            <person name="Hutchins A.P."/>
            <person name="Weinmeier T."/>
            <person name="Rattei T."/>
            <person name="Chu J.S."/>
            <person name="Gimenez G."/>
            <person name="Irimia M."/>
            <person name="Rigden D.J."/>
            <person name="Fitzpatrick D.A."/>
            <person name="Lorenzo-Morales J."/>
            <person name="Bateman A."/>
            <person name="Chiu C.H."/>
            <person name="Tang P."/>
            <person name="Hegemann P."/>
            <person name="Fromm H."/>
            <person name="Raoult D."/>
            <person name="Greub G."/>
            <person name="Miranda-Saavedra D."/>
            <person name="Chen N."/>
            <person name="Nash P."/>
            <person name="Ginger M.L."/>
            <person name="Horn M."/>
            <person name="Schaap P."/>
            <person name="Caler L."/>
            <person name="Loftus B."/>
        </authorList>
    </citation>
    <scope>NUCLEOTIDE SEQUENCE [LARGE SCALE GENOMIC DNA]</scope>
    <source>
        <strain evidence="2 3">Neff</strain>
    </source>
</reference>
<evidence type="ECO:0000313" key="3">
    <source>
        <dbReference type="Proteomes" id="UP000011083"/>
    </source>
</evidence>
<keyword evidence="3" id="KW-1185">Reference proteome</keyword>
<name>L8H9G6_ACACF</name>
<dbReference type="EMBL" id="KB007908">
    <property type="protein sequence ID" value="ELR21066.1"/>
    <property type="molecule type" value="Genomic_DNA"/>
</dbReference>
<evidence type="ECO:0000256" key="1">
    <source>
        <dbReference type="SAM" id="MobiDB-lite"/>
    </source>
</evidence>
<organism evidence="2 3">
    <name type="scientific">Acanthamoeba castellanii (strain ATCC 30010 / Neff)</name>
    <dbReference type="NCBI Taxonomy" id="1257118"/>
    <lineage>
        <taxon>Eukaryota</taxon>
        <taxon>Amoebozoa</taxon>
        <taxon>Discosea</taxon>
        <taxon>Longamoebia</taxon>
        <taxon>Centramoebida</taxon>
        <taxon>Acanthamoebidae</taxon>
        <taxon>Acanthamoeba</taxon>
    </lineage>
</organism>
<sequence length="150" mass="16589">MPEDRGRADTSPTQRKGLRHRKSGELVPKDSPSLEADPLGNMPMGANKRASMTFRTQNSRKSTWRFSLPEQLHNRVGEDKRVFPAHSLNSTTNNGDPNDLFTLRRKLGDSPHAVVHKATVKETGFEIASKILLMHGQGEAATTSVYCAHA</sequence>